<evidence type="ECO:0000313" key="2">
    <source>
        <dbReference type="EMBL" id="GAA4377024.1"/>
    </source>
</evidence>
<keyword evidence="3" id="KW-1185">Reference proteome</keyword>
<keyword evidence="1" id="KW-0472">Membrane</keyword>
<gene>
    <name evidence="2" type="ORF">GCM10023186_11460</name>
</gene>
<reference evidence="3" key="1">
    <citation type="journal article" date="2019" name="Int. J. Syst. Evol. Microbiol.">
        <title>The Global Catalogue of Microorganisms (GCM) 10K type strain sequencing project: providing services to taxonomists for standard genome sequencing and annotation.</title>
        <authorList>
            <consortium name="The Broad Institute Genomics Platform"/>
            <consortium name="The Broad Institute Genome Sequencing Center for Infectious Disease"/>
            <person name="Wu L."/>
            <person name="Ma J."/>
        </authorList>
    </citation>
    <scope>NUCLEOTIDE SEQUENCE [LARGE SCALE GENOMIC DNA]</scope>
    <source>
        <strain evidence="3">JCM 17924</strain>
    </source>
</reference>
<keyword evidence="1" id="KW-1133">Transmembrane helix</keyword>
<dbReference type="EMBL" id="BAABHA010000002">
    <property type="protein sequence ID" value="GAA4377024.1"/>
    <property type="molecule type" value="Genomic_DNA"/>
</dbReference>
<sequence>MEHKSDENRRRDKQLLITGVGAAGLFTLSYLLPHNSEFVPHAKEDIGGHLQTFGQILLFVGAWLLGWLLAFMFTGLLALRLGDWLYRRYRAWQEEYNRFD</sequence>
<feature type="transmembrane region" description="Helical" evidence="1">
    <location>
        <begin position="53"/>
        <end position="79"/>
    </location>
</feature>
<accession>A0ABP8IWG3</accession>
<evidence type="ECO:0000256" key="1">
    <source>
        <dbReference type="SAM" id="Phobius"/>
    </source>
</evidence>
<dbReference type="RefSeq" id="WP_345222188.1">
    <property type="nucleotide sequence ID" value="NZ_BAABHA010000002.1"/>
</dbReference>
<keyword evidence="1" id="KW-0812">Transmembrane</keyword>
<name>A0ABP8IWG3_9BACT</name>
<protein>
    <submittedName>
        <fullName evidence="2">Uncharacterized protein</fullName>
    </submittedName>
</protein>
<dbReference type="Proteomes" id="UP001500454">
    <property type="component" value="Unassembled WGS sequence"/>
</dbReference>
<comment type="caution">
    <text evidence="2">The sequence shown here is derived from an EMBL/GenBank/DDBJ whole genome shotgun (WGS) entry which is preliminary data.</text>
</comment>
<evidence type="ECO:0000313" key="3">
    <source>
        <dbReference type="Proteomes" id="UP001500454"/>
    </source>
</evidence>
<proteinExistence type="predicted"/>
<organism evidence="2 3">
    <name type="scientific">Hymenobacter koreensis</name>
    <dbReference type="NCBI Taxonomy" id="1084523"/>
    <lineage>
        <taxon>Bacteria</taxon>
        <taxon>Pseudomonadati</taxon>
        <taxon>Bacteroidota</taxon>
        <taxon>Cytophagia</taxon>
        <taxon>Cytophagales</taxon>
        <taxon>Hymenobacteraceae</taxon>
        <taxon>Hymenobacter</taxon>
    </lineage>
</organism>
<feature type="transmembrane region" description="Helical" evidence="1">
    <location>
        <begin position="15"/>
        <end position="33"/>
    </location>
</feature>